<dbReference type="EC" id="4.4.1.1" evidence="4"/>
<dbReference type="Pfam" id="PF01053">
    <property type="entry name" value="Cys_Met_Meta_PP"/>
    <property type="match status" value="4"/>
</dbReference>
<comment type="cofactor">
    <cofactor evidence="1 8">
        <name>pyridoxal 5'-phosphate</name>
        <dbReference type="ChEBI" id="CHEBI:597326"/>
    </cofactor>
</comment>
<dbReference type="InterPro" id="IPR015422">
    <property type="entry name" value="PyrdxlP-dep_Trfase_small"/>
</dbReference>
<evidence type="ECO:0000256" key="6">
    <source>
        <dbReference type="ARBA" id="ARBA00023192"/>
    </source>
</evidence>
<evidence type="ECO:0000256" key="1">
    <source>
        <dbReference type="ARBA" id="ARBA00001933"/>
    </source>
</evidence>
<dbReference type="GO" id="GO:0004123">
    <property type="term" value="F:cystathionine gamma-lyase activity"/>
    <property type="evidence" value="ECO:0007669"/>
    <property type="project" value="TreeGrafter"/>
</dbReference>
<evidence type="ECO:0000256" key="3">
    <source>
        <dbReference type="ARBA" id="ARBA00009077"/>
    </source>
</evidence>
<evidence type="ECO:0000313" key="11">
    <source>
        <dbReference type="Proteomes" id="UP000198372"/>
    </source>
</evidence>
<dbReference type="PANTHER" id="PTHR11808">
    <property type="entry name" value="TRANS-SULFURATION ENZYME FAMILY MEMBER"/>
    <property type="match status" value="1"/>
</dbReference>
<evidence type="ECO:0000256" key="9">
    <source>
        <dbReference type="SAM" id="MobiDB-lite"/>
    </source>
</evidence>
<dbReference type="GO" id="GO:0030170">
    <property type="term" value="F:pyridoxal phosphate binding"/>
    <property type="evidence" value="ECO:0007669"/>
    <property type="project" value="InterPro"/>
</dbReference>
<proteinExistence type="inferred from homology"/>
<reference evidence="11" key="1">
    <citation type="submission" date="2016-09" db="EMBL/GenBank/DDBJ databases">
        <authorList>
            <person name="Jeantristanb JTB J.-T."/>
            <person name="Ricardo R."/>
        </authorList>
    </citation>
    <scope>NUCLEOTIDE SEQUENCE [LARGE SCALE GENOMIC DNA]</scope>
</reference>
<dbReference type="Proteomes" id="UP000198372">
    <property type="component" value="Unassembled WGS sequence"/>
</dbReference>
<dbReference type="OrthoDB" id="3512640at2759"/>
<keyword evidence="6" id="KW-0198">Cysteine biosynthesis</keyword>
<dbReference type="AlphaFoldDB" id="A0A238F8C6"/>
<organism evidence="10 11">
    <name type="scientific">Microbotryum intermedium</name>
    <dbReference type="NCBI Taxonomy" id="269621"/>
    <lineage>
        <taxon>Eukaryota</taxon>
        <taxon>Fungi</taxon>
        <taxon>Dikarya</taxon>
        <taxon>Basidiomycota</taxon>
        <taxon>Pucciniomycotina</taxon>
        <taxon>Microbotryomycetes</taxon>
        <taxon>Microbotryales</taxon>
        <taxon>Microbotryaceae</taxon>
        <taxon>Microbotryum</taxon>
    </lineage>
</organism>
<dbReference type="PANTHER" id="PTHR11808:SF15">
    <property type="entry name" value="CYSTATHIONINE GAMMA-LYASE"/>
    <property type="match status" value="1"/>
</dbReference>
<sequence>MSPLDLNGSAHLNGHSTNSHDHITKPSSKPSFETRAIHIGSEPSLSASAGVVPSLDLSTTYAQSSAGQPSKGFEYSRSSNPTRLALERLVASLEGQADVALEKNLQAQGIDANTFAGGPAAIAFASGSAATATVVSGLAGQGGHVVSVGDVYGGTSRYMLQVASVQSGVETTFVDMAYDLKDESPVQPLSEAEEEALQREEDDAIVKRVEQAIRPDTKLIWAETPTNPMLSLVPIALLAQVAKAHSIPLVIDNTFGNPYYQNPLLLGATVVTHSGTKYLGGHSDVISGFAITSDPAILTKLRFLQNAYGNVPSPFDAWLIIRSLKTLAVRSRQHGLNALALAAYLWEEAVPAGLVRDVRYPGLKRQVESRGEKRERELAWSQLSPAAQRWATKQGFSRDGPRGFPSGGMLSFHIVSNHPQSQTETGAANAFLRRLKIFTLAESLGGVESLIEAPLLMTHGGVAGERRRELGIDGELIRSSVGLEDEEDLIEDVRTALDAVSAQVRRGQF</sequence>
<evidence type="ECO:0000313" key="10">
    <source>
        <dbReference type="EMBL" id="SCV69397.1"/>
    </source>
</evidence>
<keyword evidence="6" id="KW-0028">Amino-acid biosynthesis</keyword>
<dbReference type="SUPFAM" id="SSF53383">
    <property type="entry name" value="PLP-dependent transferases"/>
    <property type="match status" value="1"/>
</dbReference>
<comment type="similarity">
    <text evidence="3 8">Belongs to the trans-sulfuration enzymes family.</text>
</comment>
<dbReference type="STRING" id="269621.A0A238F8C6"/>
<gene>
    <name evidence="10" type="ORF">BQ2448_2417</name>
</gene>
<dbReference type="Gene3D" id="3.90.1150.10">
    <property type="entry name" value="Aspartate Aminotransferase, domain 1"/>
    <property type="match status" value="1"/>
</dbReference>
<evidence type="ECO:0000256" key="5">
    <source>
        <dbReference type="ARBA" id="ARBA00022898"/>
    </source>
</evidence>
<evidence type="ECO:0000256" key="7">
    <source>
        <dbReference type="ARBA" id="ARBA00029853"/>
    </source>
</evidence>
<keyword evidence="11" id="KW-1185">Reference proteome</keyword>
<dbReference type="EMBL" id="FMSP01000004">
    <property type="protein sequence ID" value="SCV69397.1"/>
    <property type="molecule type" value="Genomic_DNA"/>
</dbReference>
<dbReference type="InterPro" id="IPR015421">
    <property type="entry name" value="PyrdxlP-dep_Trfase_major"/>
</dbReference>
<dbReference type="GO" id="GO:0019343">
    <property type="term" value="P:cysteine biosynthetic process via cystathionine"/>
    <property type="evidence" value="ECO:0007669"/>
    <property type="project" value="TreeGrafter"/>
</dbReference>
<dbReference type="GO" id="GO:0005737">
    <property type="term" value="C:cytoplasm"/>
    <property type="evidence" value="ECO:0007669"/>
    <property type="project" value="TreeGrafter"/>
</dbReference>
<accession>A0A238F8C6</accession>
<dbReference type="InterPro" id="IPR000277">
    <property type="entry name" value="Cys/Met-Metab_PyrdxlP-dep_enz"/>
</dbReference>
<name>A0A238F8C6_9BASI</name>
<evidence type="ECO:0000256" key="2">
    <source>
        <dbReference type="ARBA" id="ARBA00005038"/>
    </source>
</evidence>
<evidence type="ECO:0000256" key="8">
    <source>
        <dbReference type="RuleBase" id="RU362118"/>
    </source>
</evidence>
<dbReference type="InterPro" id="IPR015424">
    <property type="entry name" value="PyrdxlP-dep_Trfase"/>
</dbReference>
<dbReference type="GO" id="GO:0019346">
    <property type="term" value="P:transsulfuration"/>
    <property type="evidence" value="ECO:0007669"/>
    <property type="project" value="InterPro"/>
</dbReference>
<keyword evidence="5 8" id="KW-0663">Pyridoxal phosphate</keyword>
<dbReference type="Gene3D" id="3.40.640.10">
    <property type="entry name" value="Type I PLP-dependent aspartate aminotransferase-like (Major domain)"/>
    <property type="match status" value="1"/>
</dbReference>
<feature type="region of interest" description="Disordered" evidence="9">
    <location>
        <begin position="1"/>
        <end position="31"/>
    </location>
</feature>
<protein>
    <recommendedName>
        <fullName evidence="4">cystathionine gamma-lyase</fullName>
        <ecNumber evidence="4">4.4.1.1</ecNumber>
    </recommendedName>
    <alternativeName>
        <fullName evidence="7">Gamma-cystathionase</fullName>
    </alternativeName>
</protein>
<comment type="pathway">
    <text evidence="2">Amino-acid biosynthesis; L-cysteine biosynthesis; L-cysteine from L-homocysteine and L-serine: step 2/2.</text>
</comment>
<evidence type="ECO:0000256" key="4">
    <source>
        <dbReference type="ARBA" id="ARBA00012085"/>
    </source>
</evidence>